<organism evidence="1 2">
    <name type="scientific">Alkaliphilus metalliredigens (strain QYMF)</name>
    <dbReference type="NCBI Taxonomy" id="293826"/>
    <lineage>
        <taxon>Bacteria</taxon>
        <taxon>Bacillati</taxon>
        <taxon>Bacillota</taxon>
        <taxon>Clostridia</taxon>
        <taxon>Peptostreptococcales</taxon>
        <taxon>Natronincolaceae</taxon>
        <taxon>Alkaliphilus</taxon>
    </lineage>
</organism>
<dbReference type="KEGG" id="amt:Amet_2839"/>
<evidence type="ECO:0000313" key="2">
    <source>
        <dbReference type="Proteomes" id="UP000001572"/>
    </source>
</evidence>
<name>A6TS21_ALKMQ</name>
<proteinExistence type="predicted"/>
<dbReference type="EMBL" id="CP000724">
    <property type="protein sequence ID" value="ABR48989.1"/>
    <property type="molecule type" value="Genomic_DNA"/>
</dbReference>
<keyword evidence="2" id="KW-1185">Reference proteome</keyword>
<gene>
    <name evidence="1" type="ordered locus">Amet_2839</name>
</gene>
<protein>
    <submittedName>
        <fullName evidence="1">Uncharacterized protein</fullName>
    </submittedName>
</protein>
<dbReference type="Proteomes" id="UP000001572">
    <property type="component" value="Chromosome"/>
</dbReference>
<accession>A6TS21</accession>
<dbReference type="AlphaFoldDB" id="A6TS21"/>
<reference evidence="2" key="1">
    <citation type="journal article" date="2016" name="Genome Announc.">
        <title>Complete genome sequence of Alkaliphilus metalliredigens strain QYMF, an alkaliphilic and metal-reducing bacterium isolated from borax-contaminated leachate ponds.</title>
        <authorList>
            <person name="Hwang C."/>
            <person name="Copeland A."/>
            <person name="Lucas S."/>
            <person name="Lapidus A."/>
            <person name="Barry K."/>
            <person name="Detter J.C."/>
            <person name="Glavina Del Rio T."/>
            <person name="Hammon N."/>
            <person name="Israni S."/>
            <person name="Dalin E."/>
            <person name="Tice H."/>
            <person name="Pitluck S."/>
            <person name="Chertkov O."/>
            <person name="Brettin T."/>
            <person name="Bruce D."/>
            <person name="Han C."/>
            <person name="Schmutz J."/>
            <person name="Larimer F."/>
            <person name="Land M.L."/>
            <person name="Hauser L."/>
            <person name="Kyrpides N."/>
            <person name="Mikhailova N."/>
            <person name="Ye Q."/>
            <person name="Zhou J."/>
            <person name="Richardson P."/>
            <person name="Fields M.W."/>
        </authorList>
    </citation>
    <scope>NUCLEOTIDE SEQUENCE [LARGE SCALE GENOMIC DNA]</scope>
    <source>
        <strain evidence="2">QYMF</strain>
    </source>
</reference>
<sequence>MESIDFDVKMDDISINQKKIRIESEKLIQKLQIGQKEVV</sequence>
<dbReference type="STRING" id="293826.Amet_2839"/>
<evidence type="ECO:0000313" key="1">
    <source>
        <dbReference type="EMBL" id="ABR48989.1"/>
    </source>
</evidence>
<dbReference type="HOGENOM" id="CLU_3303663_0_0_9"/>